<dbReference type="PROSITE" id="PS01186">
    <property type="entry name" value="EGF_2"/>
    <property type="match status" value="1"/>
</dbReference>
<feature type="domain" description="EGF-like" evidence="2 3">
    <location>
        <begin position="48"/>
        <end position="59"/>
    </location>
</feature>
<dbReference type="Proteomes" id="UP001515480">
    <property type="component" value="Unassembled WGS sequence"/>
</dbReference>
<accession>A0AB34K4G7</accession>
<feature type="signal peptide" evidence="1">
    <location>
        <begin position="1"/>
        <end position="17"/>
    </location>
</feature>
<reference evidence="4 5" key="1">
    <citation type="journal article" date="2024" name="Science">
        <title>Giant polyketide synthase enzymes in the biosynthesis of giant marine polyether toxins.</title>
        <authorList>
            <person name="Fallon T.R."/>
            <person name="Shende V.V."/>
            <person name="Wierzbicki I.H."/>
            <person name="Pendleton A.L."/>
            <person name="Watervoot N.F."/>
            <person name="Auber R.P."/>
            <person name="Gonzalez D.J."/>
            <person name="Wisecaver J.H."/>
            <person name="Moore B.S."/>
        </authorList>
    </citation>
    <scope>NUCLEOTIDE SEQUENCE [LARGE SCALE GENOMIC DNA]</scope>
    <source>
        <strain evidence="4 5">12B1</strain>
    </source>
</reference>
<evidence type="ECO:0000259" key="3">
    <source>
        <dbReference type="PROSITE" id="PS01186"/>
    </source>
</evidence>
<evidence type="ECO:0000259" key="2">
    <source>
        <dbReference type="PROSITE" id="PS00022"/>
    </source>
</evidence>
<protein>
    <recommendedName>
        <fullName evidence="2 3">EGF-like domain-containing protein</fullName>
    </recommendedName>
</protein>
<feature type="chain" id="PRO_5044311303" description="EGF-like domain-containing protein" evidence="1">
    <location>
        <begin position="18"/>
        <end position="667"/>
    </location>
</feature>
<keyword evidence="1" id="KW-0732">Signal</keyword>
<proteinExistence type="predicted"/>
<gene>
    <name evidence="4" type="ORF">AB1Y20_015949</name>
</gene>
<dbReference type="EMBL" id="JBGBPQ010000003">
    <property type="protein sequence ID" value="KAL1527274.1"/>
    <property type="molecule type" value="Genomic_DNA"/>
</dbReference>
<name>A0AB34K4G7_PRYPA</name>
<sequence>MAAWLLLAAAAVKRLDGLLCPPNASGAACSGRGICVGWPAEPRFPPLCVCAAGFWGESCAQRAVAFPSPPPSPARRGRRLARRAPPCARGVLLLALHAATPPPPRLGSLTARLASRLSLRLSLRVTSAASNASAALPRLHAAGGGLALLLLPHADLPAAQLRQLLASLPPRDALPPPPLLLATPHEAPSASHALAAAEAIRQLADEARLPLVDLALALRPSLRAEEPREMMLSAFLLAALRRACRLRAAPPPPPPPPPSGGVGVCFTGWLGVAVADGGASIAAHLLRPLRARVLLALTHHPNDRCASPHSCRLAARLPALLPFARVDLAPMLPLETLVATMEATPHWRRVLRAYSAGRAVRCARAAAWGNSSDGAPYACRGIYLGNTIFAPVLGSARLHVLRQLHDIRRCLGVVEADEEARGGRLYERIVHSRLEFVWLAPHPPLALLHDAAVWVPSGEDYYGGVNDRHAVLSRAAAEVYMRRWDFVVGGGVMRIDPQLRRGVVGNGIALQDENFVANVLRYFHLPLRRFPGVQYLACCSSTSGAVLSGKVTSACFSRACVHRRFPSAAAAAAANSTADAVDAAMRNATAIFGKYRSEVEVAIQHALAYSLPGARYLVQEGFEAMATCHPRKAMRKRSHREGFLALHALLKRRAFRGESDEISWLSA</sequence>
<dbReference type="InterPro" id="IPR000742">
    <property type="entry name" value="EGF"/>
</dbReference>
<dbReference type="AlphaFoldDB" id="A0AB34K4G7"/>
<dbReference type="PROSITE" id="PS00022">
    <property type="entry name" value="EGF_1"/>
    <property type="match status" value="1"/>
</dbReference>
<organism evidence="4 5">
    <name type="scientific">Prymnesium parvum</name>
    <name type="common">Toxic golden alga</name>
    <dbReference type="NCBI Taxonomy" id="97485"/>
    <lineage>
        <taxon>Eukaryota</taxon>
        <taxon>Haptista</taxon>
        <taxon>Haptophyta</taxon>
        <taxon>Prymnesiophyceae</taxon>
        <taxon>Prymnesiales</taxon>
        <taxon>Prymnesiaceae</taxon>
        <taxon>Prymnesium</taxon>
    </lineage>
</organism>
<keyword evidence="5" id="KW-1185">Reference proteome</keyword>
<evidence type="ECO:0000313" key="5">
    <source>
        <dbReference type="Proteomes" id="UP001515480"/>
    </source>
</evidence>
<comment type="caution">
    <text evidence="4">The sequence shown here is derived from an EMBL/GenBank/DDBJ whole genome shotgun (WGS) entry which is preliminary data.</text>
</comment>
<evidence type="ECO:0000256" key="1">
    <source>
        <dbReference type="SAM" id="SignalP"/>
    </source>
</evidence>
<evidence type="ECO:0000313" key="4">
    <source>
        <dbReference type="EMBL" id="KAL1527274.1"/>
    </source>
</evidence>